<sequence length="131" mass="14549">MSESIWDSYLDELTKTGKIQRAALIDPKSSVLAASPGLKLTEGEVAGVLTALSHKYTYLIRLNIGQEIFTCFQNVHNTDVLIGRAENQMLTIQKCKDFVVVGLAEFDSPGSCIYEITKFAKKYNHNSKCSK</sequence>
<evidence type="ECO:0008006" key="3">
    <source>
        <dbReference type="Google" id="ProtNLM"/>
    </source>
</evidence>
<accession>A0ABD3W241</accession>
<reference evidence="1 2" key="1">
    <citation type="submission" date="2024-11" db="EMBL/GenBank/DDBJ databases">
        <title>Chromosome-level genome assembly of the freshwater bivalve Anodonta woodiana.</title>
        <authorList>
            <person name="Chen X."/>
        </authorList>
    </citation>
    <scope>NUCLEOTIDE SEQUENCE [LARGE SCALE GENOMIC DNA]</scope>
    <source>
        <strain evidence="1">MN2024</strain>
        <tissue evidence="1">Gills</tissue>
    </source>
</reference>
<gene>
    <name evidence="1" type="ORF">ACJMK2_040791</name>
</gene>
<organism evidence="1 2">
    <name type="scientific">Sinanodonta woodiana</name>
    <name type="common">Chinese pond mussel</name>
    <name type="synonym">Anodonta woodiana</name>
    <dbReference type="NCBI Taxonomy" id="1069815"/>
    <lineage>
        <taxon>Eukaryota</taxon>
        <taxon>Metazoa</taxon>
        <taxon>Spiralia</taxon>
        <taxon>Lophotrochozoa</taxon>
        <taxon>Mollusca</taxon>
        <taxon>Bivalvia</taxon>
        <taxon>Autobranchia</taxon>
        <taxon>Heteroconchia</taxon>
        <taxon>Palaeoheterodonta</taxon>
        <taxon>Unionida</taxon>
        <taxon>Unionoidea</taxon>
        <taxon>Unionidae</taxon>
        <taxon>Unioninae</taxon>
        <taxon>Sinanodonta</taxon>
    </lineage>
</organism>
<proteinExistence type="predicted"/>
<name>A0ABD3W241_SINWO</name>
<protein>
    <recommendedName>
        <fullName evidence="3">Profilin</fullName>
    </recommendedName>
</protein>
<dbReference type="SUPFAM" id="SSF55770">
    <property type="entry name" value="Profilin (actin-binding protein)"/>
    <property type="match status" value="1"/>
</dbReference>
<dbReference type="Gene3D" id="3.30.450.30">
    <property type="entry name" value="Dynein light chain 2a, cytoplasmic"/>
    <property type="match status" value="1"/>
</dbReference>
<dbReference type="Proteomes" id="UP001634394">
    <property type="component" value="Unassembled WGS sequence"/>
</dbReference>
<dbReference type="EMBL" id="JBJQND010000008">
    <property type="protein sequence ID" value="KAL3867949.1"/>
    <property type="molecule type" value="Genomic_DNA"/>
</dbReference>
<evidence type="ECO:0000313" key="2">
    <source>
        <dbReference type="Proteomes" id="UP001634394"/>
    </source>
</evidence>
<dbReference type="AlphaFoldDB" id="A0ABD3W241"/>
<evidence type="ECO:0000313" key="1">
    <source>
        <dbReference type="EMBL" id="KAL3867949.1"/>
    </source>
</evidence>
<dbReference type="InterPro" id="IPR048278">
    <property type="entry name" value="PFN"/>
</dbReference>
<dbReference type="InterPro" id="IPR036140">
    <property type="entry name" value="PFN_sf"/>
</dbReference>
<keyword evidence="2" id="KW-1185">Reference proteome</keyword>
<comment type="caution">
    <text evidence="1">The sequence shown here is derived from an EMBL/GenBank/DDBJ whole genome shotgun (WGS) entry which is preliminary data.</text>
</comment>
<dbReference type="Pfam" id="PF00235">
    <property type="entry name" value="Profilin"/>
    <property type="match status" value="1"/>
</dbReference>